<evidence type="ECO:0000256" key="9">
    <source>
        <dbReference type="ARBA" id="ARBA00023163"/>
    </source>
</evidence>
<dbReference type="SMART" id="SM00355">
    <property type="entry name" value="ZnF_C2H2"/>
    <property type="match status" value="4"/>
</dbReference>
<dbReference type="PANTHER" id="PTHR47772:SF13">
    <property type="entry name" value="GASTRULA ZINC FINGER PROTEIN XLCGF49.1-LIKE-RELATED"/>
    <property type="match status" value="1"/>
</dbReference>
<reference evidence="14 15" key="1">
    <citation type="journal article" date="2012" name="Genome Biol.">
        <title>Sequencing three crocodilian genomes to illuminate the evolution of archosaurs and amniotes.</title>
        <authorList>
            <person name="St John J.A."/>
            <person name="Braun E.L."/>
            <person name="Isberg S.R."/>
            <person name="Miles L.G."/>
            <person name="Chong A.Y."/>
            <person name="Gongora J."/>
            <person name="Dalzell P."/>
            <person name="Moran C."/>
            <person name="Bed'hom B."/>
            <person name="Abzhanov A."/>
            <person name="Burgess S.C."/>
            <person name="Cooksey A.M."/>
            <person name="Castoe T.A."/>
            <person name="Crawford N.G."/>
            <person name="Densmore L.D."/>
            <person name="Drew J.C."/>
            <person name="Edwards S.V."/>
            <person name="Faircloth B.C."/>
            <person name="Fujita M.K."/>
            <person name="Greenwold M.J."/>
            <person name="Hoffmann F.G."/>
            <person name="Howard J.M."/>
            <person name="Iguchi T."/>
            <person name="Janes D.E."/>
            <person name="Khan S.Y."/>
            <person name="Kohno S."/>
            <person name="de Koning A.J."/>
            <person name="Lance S.L."/>
            <person name="McCarthy F.M."/>
            <person name="McCormack J.E."/>
            <person name="Merchant M.E."/>
            <person name="Peterson D.G."/>
            <person name="Pollock D.D."/>
            <person name="Pourmand N."/>
            <person name="Raney B.J."/>
            <person name="Roessler K.A."/>
            <person name="Sanford J.R."/>
            <person name="Sawyer R.H."/>
            <person name="Schmidt C.J."/>
            <person name="Triplett E.W."/>
            <person name="Tuberville T.D."/>
            <person name="Venegas-Anaya M."/>
            <person name="Howard J.T."/>
            <person name="Jarvis E.D."/>
            <person name="Guillette L.J.Jr."/>
            <person name="Glenn T.C."/>
            <person name="Green R.E."/>
            <person name="Ray D.A."/>
        </authorList>
    </citation>
    <scope>NUCLEOTIDE SEQUENCE [LARGE SCALE GENOMIC DNA]</scope>
    <source>
        <strain evidence="14">KSC_2009_1</strain>
    </source>
</reference>
<dbReference type="STRING" id="8496.A0A151NVM0"/>
<feature type="compositionally biased region" description="Polar residues" evidence="12">
    <location>
        <begin position="251"/>
        <end position="266"/>
    </location>
</feature>
<dbReference type="FunFam" id="3.30.160.60:FF:000755">
    <property type="entry name" value="zinc finger protein 174"/>
    <property type="match status" value="1"/>
</dbReference>
<dbReference type="Proteomes" id="UP000050525">
    <property type="component" value="Unassembled WGS sequence"/>
</dbReference>
<gene>
    <name evidence="14" type="ORF">Y1Q_0020486</name>
</gene>
<feature type="region of interest" description="Disordered" evidence="12">
    <location>
        <begin position="1"/>
        <end position="51"/>
    </location>
</feature>
<dbReference type="InterPro" id="IPR036236">
    <property type="entry name" value="Znf_C2H2_sf"/>
</dbReference>
<evidence type="ECO:0000256" key="12">
    <source>
        <dbReference type="SAM" id="MobiDB-lite"/>
    </source>
</evidence>
<dbReference type="GO" id="GO:0008270">
    <property type="term" value="F:zinc ion binding"/>
    <property type="evidence" value="ECO:0007669"/>
    <property type="project" value="UniProtKB-KW"/>
</dbReference>
<dbReference type="PANTHER" id="PTHR47772">
    <property type="entry name" value="ZINC FINGER PROTEIN 200"/>
    <property type="match status" value="1"/>
</dbReference>
<evidence type="ECO:0000256" key="5">
    <source>
        <dbReference type="ARBA" id="ARBA00022771"/>
    </source>
</evidence>
<evidence type="ECO:0000256" key="10">
    <source>
        <dbReference type="ARBA" id="ARBA00023242"/>
    </source>
</evidence>
<dbReference type="Pfam" id="PF00096">
    <property type="entry name" value="zf-C2H2"/>
    <property type="match status" value="2"/>
</dbReference>
<dbReference type="Gene3D" id="3.30.160.60">
    <property type="entry name" value="Classic Zinc Finger"/>
    <property type="match status" value="4"/>
</dbReference>
<dbReference type="GO" id="GO:0003677">
    <property type="term" value="F:DNA binding"/>
    <property type="evidence" value="ECO:0007669"/>
    <property type="project" value="UniProtKB-KW"/>
</dbReference>
<evidence type="ECO:0000256" key="4">
    <source>
        <dbReference type="ARBA" id="ARBA00022737"/>
    </source>
</evidence>
<keyword evidence="6" id="KW-0862">Zinc</keyword>
<protein>
    <submittedName>
        <fullName evidence="14">Zinc finger protein 239-like</fullName>
    </submittedName>
</protein>
<feature type="region of interest" description="Disordered" evidence="12">
    <location>
        <begin position="211"/>
        <end position="266"/>
    </location>
</feature>
<dbReference type="PROSITE" id="PS00028">
    <property type="entry name" value="ZINC_FINGER_C2H2_1"/>
    <property type="match status" value="3"/>
</dbReference>
<evidence type="ECO:0000313" key="14">
    <source>
        <dbReference type="EMBL" id="KYO40906.1"/>
    </source>
</evidence>
<evidence type="ECO:0000256" key="3">
    <source>
        <dbReference type="ARBA" id="ARBA00022723"/>
    </source>
</evidence>
<evidence type="ECO:0000259" key="13">
    <source>
        <dbReference type="PROSITE" id="PS50157"/>
    </source>
</evidence>
<keyword evidence="15" id="KW-1185">Reference proteome</keyword>
<evidence type="ECO:0000256" key="6">
    <source>
        <dbReference type="ARBA" id="ARBA00022833"/>
    </source>
</evidence>
<feature type="domain" description="C2H2-type" evidence="13">
    <location>
        <begin position="175"/>
        <end position="202"/>
    </location>
</feature>
<keyword evidence="4" id="KW-0677">Repeat</keyword>
<dbReference type="AlphaFoldDB" id="A0A151NVM0"/>
<comment type="subcellular location">
    <subcellularLocation>
        <location evidence="1">Nucleus</location>
    </subcellularLocation>
</comment>
<evidence type="ECO:0000256" key="7">
    <source>
        <dbReference type="ARBA" id="ARBA00023015"/>
    </source>
</evidence>
<keyword evidence="8" id="KW-0238">DNA-binding</keyword>
<dbReference type="SUPFAM" id="SSF57667">
    <property type="entry name" value="beta-beta-alpha zinc fingers"/>
    <property type="match status" value="3"/>
</dbReference>
<keyword evidence="7" id="KW-0805">Transcription regulation</keyword>
<organism evidence="14 15">
    <name type="scientific">Alligator mississippiensis</name>
    <name type="common">American alligator</name>
    <dbReference type="NCBI Taxonomy" id="8496"/>
    <lineage>
        <taxon>Eukaryota</taxon>
        <taxon>Metazoa</taxon>
        <taxon>Chordata</taxon>
        <taxon>Craniata</taxon>
        <taxon>Vertebrata</taxon>
        <taxon>Euteleostomi</taxon>
        <taxon>Archelosauria</taxon>
        <taxon>Archosauria</taxon>
        <taxon>Crocodylia</taxon>
        <taxon>Alligatoridae</taxon>
        <taxon>Alligatorinae</taxon>
        <taxon>Alligator</taxon>
    </lineage>
</organism>
<dbReference type="FunFam" id="3.30.160.60:FF:000100">
    <property type="entry name" value="Zinc finger 45-like"/>
    <property type="match status" value="1"/>
</dbReference>
<dbReference type="KEGG" id="amj:102570760"/>
<feature type="domain" description="C2H2-type" evidence="13">
    <location>
        <begin position="119"/>
        <end position="146"/>
    </location>
</feature>
<keyword evidence="5 11" id="KW-0863">Zinc-finger</keyword>
<sequence length="266" mass="29800">MDQRQNHSRGLSDSPEDRGEEVPASGEGGPPGSSVFWRGSPPPERSPECPCRSRPLPHLEEGKGPFTCQGCGKGFQHQVTLKIHQRTHTGERPYSCGQCGEHFCYQQHHKVHVQVHQGWMVYACSKGFTMEGDLTRHWRTRTGERHYPCPDCGKRFISSSKVWEHQHSRTGKRLYPCAICSKAFMHQKPLTVHQHKHHAPELVQEPVWAQPCSTSPTRRPVQPRAASAGLATRLRSPQGGSTGKQPHPCAQRSSGITTMVRRTSQS</sequence>
<name>A0A151NVM0_ALLMI</name>
<feature type="domain" description="C2H2-type" evidence="13">
    <location>
        <begin position="94"/>
        <end position="118"/>
    </location>
</feature>
<dbReference type="GO" id="GO:0005634">
    <property type="term" value="C:nucleus"/>
    <property type="evidence" value="ECO:0007669"/>
    <property type="project" value="UniProtKB-SubCell"/>
</dbReference>
<feature type="domain" description="C2H2-type" evidence="13">
    <location>
        <begin position="147"/>
        <end position="174"/>
    </location>
</feature>
<proteinExistence type="inferred from homology"/>
<evidence type="ECO:0000313" key="15">
    <source>
        <dbReference type="Proteomes" id="UP000050525"/>
    </source>
</evidence>
<dbReference type="OrthoDB" id="6052214at2759"/>
<comment type="similarity">
    <text evidence="2">Belongs to the krueppel C2H2-type zinc-finger protein family.</text>
</comment>
<keyword evidence="9" id="KW-0804">Transcription</keyword>
<keyword evidence="3" id="KW-0479">Metal-binding</keyword>
<accession>A0A151NVM0</accession>
<comment type="caution">
    <text evidence="14">The sequence shown here is derived from an EMBL/GenBank/DDBJ whole genome shotgun (WGS) entry which is preliminary data.</text>
</comment>
<dbReference type="InterPro" id="IPR013087">
    <property type="entry name" value="Znf_C2H2_type"/>
</dbReference>
<keyword evidence="10" id="KW-0539">Nucleus</keyword>
<evidence type="ECO:0000256" key="11">
    <source>
        <dbReference type="PROSITE-ProRule" id="PRU00042"/>
    </source>
</evidence>
<evidence type="ECO:0000256" key="8">
    <source>
        <dbReference type="ARBA" id="ARBA00023125"/>
    </source>
</evidence>
<feature type="domain" description="C2H2-type" evidence="13">
    <location>
        <begin position="66"/>
        <end position="93"/>
    </location>
</feature>
<dbReference type="EMBL" id="AKHW03001812">
    <property type="protein sequence ID" value="KYO40906.1"/>
    <property type="molecule type" value="Genomic_DNA"/>
</dbReference>
<dbReference type="InterPro" id="IPR050636">
    <property type="entry name" value="C2H2-ZF_domain-containing"/>
</dbReference>
<evidence type="ECO:0000256" key="2">
    <source>
        <dbReference type="ARBA" id="ARBA00006991"/>
    </source>
</evidence>
<dbReference type="PROSITE" id="PS50157">
    <property type="entry name" value="ZINC_FINGER_C2H2_2"/>
    <property type="match status" value="5"/>
</dbReference>
<evidence type="ECO:0000256" key="1">
    <source>
        <dbReference type="ARBA" id="ARBA00004123"/>
    </source>
</evidence>